<name>A7TEN3_VANPO</name>
<feature type="region of interest" description="Disordered" evidence="1">
    <location>
        <begin position="157"/>
        <end position="188"/>
    </location>
</feature>
<feature type="compositionally biased region" description="Polar residues" evidence="1">
    <location>
        <begin position="347"/>
        <end position="363"/>
    </location>
</feature>
<protein>
    <submittedName>
        <fullName evidence="2">Uncharacterized protein</fullName>
    </submittedName>
</protein>
<organism evidence="3">
    <name type="scientific">Vanderwaltozyma polyspora (strain ATCC 22028 / DSM 70294 / BCRC 21397 / CBS 2163 / NBRC 10782 / NRRL Y-8283 / UCD 57-17)</name>
    <name type="common">Kluyveromyces polysporus</name>
    <dbReference type="NCBI Taxonomy" id="436907"/>
    <lineage>
        <taxon>Eukaryota</taxon>
        <taxon>Fungi</taxon>
        <taxon>Dikarya</taxon>
        <taxon>Ascomycota</taxon>
        <taxon>Saccharomycotina</taxon>
        <taxon>Saccharomycetes</taxon>
        <taxon>Saccharomycetales</taxon>
        <taxon>Saccharomycetaceae</taxon>
        <taxon>Vanderwaltozyma</taxon>
    </lineage>
</organism>
<dbReference type="KEGG" id="vpo:Kpol_1036p87"/>
<gene>
    <name evidence="2" type="ORF">Kpol_1036p87</name>
</gene>
<dbReference type="HOGENOM" id="CLU_432236_0_0_1"/>
<evidence type="ECO:0000313" key="3">
    <source>
        <dbReference type="Proteomes" id="UP000000267"/>
    </source>
</evidence>
<evidence type="ECO:0000313" key="2">
    <source>
        <dbReference type="EMBL" id="EDO19340.1"/>
    </source>
</evidence>
<keyword evidence="3" id="KW-1185">Reference proteome</keyword>
<proteinExistence type="predicted"/>
<dbReference type="GeneID" id="5547680"/>
<accession>A7TEN3</accession>
<dbReference type="OMA" id="NINQNAM"/>
<dbReference type="RefSeq" id="XP_001647198.1">
    <property type="nucleotide sequence ID" value="XM_001647148.1"/>
</dbReference>
<evidence type="ECO:0000256" key="1">
    <source>
        <dbReference type="SAM" id="MobiDB-lite"/>
    </source>
</evidence>
<feature type="region of interest" description="Disordered" evidence="1">
    <location>
        <begin position="347"/>
        <end position="383"/>
    </location>
</feature>
<reference evidence="2 3" key="1">
    <citation type="journal article" date="2007" name="Proc. Natl. Acad. Sci. U.S.A.">
        <title>Independent sorting-out of thousands of duplicated gene pairs in two yeast species descended from a whole-genome duplication.</title>
        <authorList>
            <person name="Scannell D.R."/>
            <person name="Frank A.C."/>
            <person name="Conant G.C."/>
            <person name="Byrne K.P."/>
            <person name="Woolfit M."/>
            <person name="Wolfe K.H."/>
        </authorList>
    </citation>
    <scope>NUCLEOTIDE SEQUENCE [LARGE SCALE GENOMIC DNA]</scope>
    <source>
        <strain evidence="3">ATCC 22028 / DSM 70294 / BCRC 21397 / CBS 2163 / NBRC 10782 / NRRL Y-8283 / UCD 57-17</strain>
    </source>
</reference>
<dbReference type="AlphaFoldDB" id="A7TEN3"/>
<feature type="region of interest" description="Disordered" evidence="1">
    <location>
        <begin position="280"/>
        <end position="306"/>
    </location>
</feature>
<feature type="compositionally biased region" description="Polar residues" evidence="1">
    <location>
        <begin position="158"/>
        <end position="188"/>
    </location>
</feature>
<dbReference type="Proteomes" id="UP000000267">
    <property type="component" value="Unassembled WGS sequence"/>
</dbReference>
<sequence length="633" mass="70471">MGGREYTYRDEANKLIAFAHKLLELGDGSDPMIIRARMEDKLRKQYSISKLTDNDLSTNRLDLIPSSVINDFVLDITKFDKMNYWNFDKKRHNISGKAEPTQQMGDGSQKNGIISRVVRISNSDNSLAREQNKAASVVVENSNHASMNQIQELEPLHHSSQVSSNDHTSNINSRRPTSSGFANHNMTGMRSPKAYAKATETTKQLLEFRTGSPVGNIRNSNTAGYLTNNSIEEMKVSRVQPVIEKNMFITRHTGNRKEQALVNNSNQKNHIERSLPRLAKSDVDQNSSNTDIALNKTGISVPTGKSTSLESINKIRKHKVQQHRETERQKILDAAERNTVLIETLLGNSNGESTPAPTNNLANNHDRNKVNQITPPPQPHNMQGTSQDLRYMSTAVKVEESKNGKNVYNTNDLNSIRGDQVNEISNSSSISSIASSSPLTHVYRSMVQKRQNKIPSSSTPILDQELEAGHNRYGTITQETNYNMARSNKLNTLPMNYNSSTTAPNTISNSNYNNLTPDIINNQMIPLRLAARNISVPPAHIQNSSNFSMIRSNQIQEVGNSELNAYPNNINQNAMAKNLFVPNSQGNELSPAAPEVPSMISSIPISNNSGKKVPKTLKRLGDIIKKYNLDEDM</sequence>
<dbReference type="EMBL" id="DS480380">
    <property type="protein sequence ID" value="EDO19340.1"/>
    <property type="molecule type" value="Genomic_DNA"/>
</dbReference>
<dbReference type="InParanoid" id="A7TEN3"/>
<feature type="compositionally biased region" description="Polar residues" evidence="1">
    <location>
        <begin position="284"/>
        <end position="306"/>
    </location>
</feature>